<evidence type="ECO:0000313" key="1">
    <source>
        <dbReference type="EMBL" id="APB34644.1"/>
    </source>
</evidence>
<protein>
    <recommendedName>
        <fullName evidence="3">DUF2281 domain-containing protein</fullName>
    </recommendedName>
</protein>
<name>A0A1J0AFD2_9CYAN</name>
<dbReference type="KEGG" id="glt:GlitD10_2310"/>
<sequence>MTIRETVIAKIQQLPESLLEDISAFIDFIIRNSQAKTVIDSLEDNYSDAWALWFEATDSLEITPQDIPKVPNSEYQQRLLSKYRQQGLDL</sequence>
<keyword evidence="2" id="KW-1185">Reference proteome</keyword>
<evidence type="ECO:0000313" key="2">
    <source>
        <dbReference type="Proteomes" id="UP000180235"/>
    </source>
</evidence>
<dbReference type="STRING" id="1188229.GlitD10_2310"/>
<gene>
    <name evidence="1" type="ORF">GlitD10_2310</name>
</gene>
<evidence type="ECO:0008006" key="3">
    <source>
        <dbReference type="Google" id="ProtNLM"/>
    </source>
</evidence>
<dbReference type="Proteomes" id="UP000180235">
    <property type="component" value="Chromosome"/>
</dbReference>
<reference evidence="1 2" key="1">
    <citation type="submission" date="2016-10" db="EMBL/GenBank/DDBJ databases">
        <title>Description of Gloeomargarita lithophora gen. nov., sp. nov., a thylakoid-bearing basal-branching cyanobacterium with intracellular carbonates, and proposal for Gloeomargaritales ord. nov.</title>
        <authorList>
            <person name="Moreira D."/>
            <person name="Tavera R."/>
            <person name="Benzerara K."/>
            <person name="Skouri-Panet F."/>
            <person name="Couradeau E."/>
            <person name="Gerard E."/>
            <person name="Loussert C."/>
            <person name="Novelo E."/>
            <person name="Zivanovic Y."/>
            <person name="Lopez-Garcia P."/>
        </authorList>
    </citation>
    <scope>NUCLEOTIDE SEQUENCE [LARGE SCALE GENOMIC DNA]</scope>
    <source>
        <strain evidence="1 2">D10</strain>
    </source>
</reference>
<accession>A0A1J0AFD2</accession>
<proteinExistence type="predicted"/>
<dbReference type="EMBL" id="CP017675">
    <property type="protein sequence ID" value="APB34644.1"/>
    <property type="molecule type" value="Genomic_DNA"/>
</dbReference>
<organism evidence="1 2">
    <name type="scientific">Gloeomargarita lithophora Alchichica-D10</name>
    <dbReference type="NCBI Taxonomy" id="1188229"/>
    <lineage>
        <taxon>Bacteria</taxon>
        <taxon>Bacillati</taxon>
        <taxon>Cyanobacteriota</taxon>
        <taxon>Cyanophyceae</taxon>
        <taxon>Gloeomargaritales</taxon>
        <taxon>Gloeomargaritaceae</taxon>
        <taxon>Gloeomargarita</taxon>
    </lineage>
</organism>
<dbReference type="AlphaFoldDB" id="A0A1J0AFD2"/>
<dbReference type="RefSeq" id="WP_071455052.1">
    <property type="nucleotide sequence ID" value="NZ_CP017675.1"/>
</dbReference>
<dbReference type="OrthoDB" id="9813823at2"/>